<feature type="region of interest" description="Disordered" evidence="1">
    <location>
        <begin position="36"/>
        <end position="59"/>
    </location>
</feature>
<evidence type="ECO:0000256" key="1">
    <source>
        <dbReference type="SAM" id="MobiDB-lite"/>
    </source>
</evidence>
<keyword evidence="3" id="KW-1185">Reference proteome</keyword>
<protein>
    <submittedName>
        <fullName evidence="2">Uncharacterized protein</fullName>
    </submittedName>
</protein>
<dbReference type="EMBL" id="BAABHF010000025">
    <property type="protein sequence ID" value="GAA4500911.1"/>
    <property type="molecule type" value="Genomic_DNA"/>
</dbReference>
<evidence type="ECO:0000313" key="3">
    <source>
        <dbReference type="Proteomes" id="UP001500503"/>
    </source>
</evidence>
<organism evidence="2 3">
    <name type="scientific">Actinoallomurus oryzae</name>
    <dbReference type="NCBI Taxonomy" id="502180"/>
    <lineage>
        <taxon>Bacteria</taxon>
        <taxon>Bacillati</taxon>
        <taxon>Actinomycetota</taxon>
        <taxon>Actinomycetes</taxon>
        <taxon>Streptosporangiales</taxon>
        <taxon>Thermomonosporaceae</taxon>
        <taxon>Actinoallomurus</taxon>
    </lineage>
</organism>
<dbReference type="RefSeq" id="WP_345467896.1">
    <property type="nucleotide sequence ID" value="NZ_BAABHF010000025.1"/>
</dbReference>
<proteinExistence type="predicted"/>
<reference evidence="3" key="1">
    <citation type="journal article" date="2019" name="Int. J. Syst. Evol. Microbiol.">
        <title>The Global Catalogue of Microorganisms (GCM) 10K type strain sequencing project: providing services to taxonomists for standard genome sequencing and annotation.</title>
        <authorList>
            <consortium name="The Broad Institute Genomics Platform"/>
            <consortium name="The Broad Institute Genome Sequencing Center for Infectious Disease"/>
            <person name="Wu L."/>
            <person name="Ma J."/>
        </authorList>
    </citation>
    <scope>NUCLEOTIDE SEQUENCE [LARGE SCALE GENOMIC DNA]</scope>
    <source>
        <strain evidence="3">JCM 17933</strain>
    </source>
</reference>
<comment type="caution">
    <text evidence="2">The sequence shown here is derived from an EMBL/GenBank/DDBJ whole genome shotgun (WGS) entry which is preliminary data.</text>
</comment>
<dbReference type="Proteomes" id="UP001500503">
    <property type="component" value="Unassembled WGS sequence"/>
</dbReference>
<gene>
    <name evidence="2" type="ORF">GCM10023191_050050</name>
</gene>
<evidence type="ECO:0000313" key="2">
    <source>
        <dbReference type="EMBL" id="GAA4500911.1"/>
    </source>
</evidence>
<accession>A0ABP8QDS1</accession>
<sequence>MRRARPSPHWSGRVMLKQASEAFGQAHWWELELQVPQAPPPALPHGPQAAPQQNHDISP</sequence>
<name>A0ABP8QDS1_9ACTN</name>